<dbReference type="InterPro" id="IPR013563">
    <property type="entry name" value="Oligopep_ABC_C"/>
</dbReference>
<dbReference type="FunFam" id="3.40.50.300:FF:000016">
    <property type="entry name" value="Oligopeptide ABC transporter ATP-binding component"/>
    <property type="match status" value="1"/>
</dbReference>
<comment type="subcellular location">
    <subcellularLocation>
        <location evidence="1">Cell inner membrane</location>
        <topology evidence="1">Peripheral membrane protein</topology>
    </subcellularLocation>
</comment>
<keyword evidence="7" id="KW-0472">Membrane</keyword>
<dbReference type="GO" id="GO:0005524">
    <property type="term" value="F:ATP binding"/>
    <property type="evidence" value="ECO:0007669"/>
    <property type="project" value="UniProtKB-KW"/>
</dbReference>
<evidence type="ECO:0000313" key="10">
    <source>
        <dbReference type="Proteomes" id="UP000190102"/>
    </source>
</evidence>
<evidence type="ECO:0000256" key="2">
    <source>
        <dbReference type="ARBA" id="ARBA00005417"/>
    </source>
</evidence>
<sequence length="320" mass="34943">MALLEISNLTVTIPTPHGIVHAVNSADLCLDYGQTVALVGESGSGKSMTARSIMGLIPASGSIESGSIRFDGQELANLPEKELRLLRGNRIAMIFQEPMTSLNPVLKIGDQVMEPLLLHRRLDKQAARTEALELLQQVGIPSPEQRINDYPHQLSGGQRQRVMIAMALACNPQLLIADEPTTALDVTIQAQILELIDQLRRDKGLALLLITHDLGIVAQRADRVHVMYAGQIVETAATDQLLNNPLHPYTRGLLASLPENALPGQPLATIPGQPPRLDKPIIGCPFKDRCPDVKPVCFEQMPAELDKGNGHLVKCWNYLL</sequence>
<dbReference type="Proteomes" id="UP000190102">
    <property type="component" value="Unassembled WGS sequence"/>
</dbReference>
<dbReference type="AlphaFoldDB" id="A0A1T4RQG8"/>
<feature type="domain" description="ABC transporter" evidence="8">
    <location>
        <begin position="4"/>
        <end position="254"/>
    </location>
</feature>
<name>A0A1T4RQG8_9BACT</name>
<dbReference type="InterPro" id="IPR017871">
    <property type="entry name" value="ABC_transporter-like_CS"/>
</dbReference>
<dbReference type="GO" id="GO:0015833">
    <property type="term" value="P:peptide transport"/>
    <property type="evidence" value="ECO:0007669"/>
    <property type="project" value="InterPro"/>
</dbReference>
<dbReference type="NCBIfam" id="TIGR01727">
    <property type="entry name" value="oligo_HPY"/>
    <property type="match status" value="1"/>
</dbReference>
<keyword evidence="5" id="KW-0547">Nucleotide-binding</keyword>
<dbReference type="PANTHER" id="PTHR43297:SF2">
    <property type="entry name" value="DIPEPTIDE TRANSPORT ATP-BINDING PROTEIN DPPD"/>
    <property type="match status" value="1"/>
</dbReference>
<keyword evidence="3" id="KW-0813">Transport</keyword>
<dbReference type="GO" id="GO:0016887">
    <property type="term" value="F:ATP hydrolysis activity"/>
    <property type="evidence" value="ECO:0007669"/>
    <property type="project" value="InterPro"/>
</dbReference>
<comment type="similarity">
    <text evidence="2">Belongs to the ABC transporter superfamily.</text>
</comment>
<dbReference type="InterPro" id="IPR050388">
    <property type="entry name" value="ABC_Ni/Peptide_Import"/>
</dbReference>
<dbReference type="InterPro" id="IPR003593">
    <property type="entry name" value="AAA+_ATPase"/>
</dbReference>
<protein>
    <submittedName>
        <fullName evidence="9">Peptide/nickel transport system ATP-binding protein</fullName>
    </submittedName>
</protein>
<evidence type="ECO:0000259" key="8">
    <source>
        <dbReference type="PROSITE" id="PS50893"/>
    </source>
</evidence>
<dbReference type="OrthoDB" id="9809450at2"/>
<dbReference type="CDD" id="cd03257">
    <property type="entry name" value="ABC_NikE_OppD_transporters"/>
    <property type="match status" value="1"/>
</dbReference>
<evidence type="ECO:0000256" key="1">
    <source>
        <dbReference type="ARBA" id="ARBA00004417"/>
    </source>
</evidence>
<evidence type="ECO:0000256" key="7">
    <source>
        <dbReference type="ARBA" id="ARBA00023136"/>
    </source>
</evidence>
<keyword evidence="4" id="KW-1003">Cell membrane</keyword>
<dbReference type="Pfam" id="PF08352">
    <property type="entry name" value="oligo_HPY"/>
    <property type="match status" value="1"/>
</dbReference>
<keyword evidence="10" id="KW-1185">Reference proteome</keyword>
<dbReference type="Gene3D" id="3.40.50.300">
    <property type="entry name" value="P-loop containing nucleotide triphosphate hydrolases"/>
    <property type="match status" value="1"/>
</dbReference>
<dbReference type="Pfam" id="PF00005">
    <property type="entry name" value="ABC_tran"/>
    <property type="match status" value="1"/>
</dbReference>
<dbReference type="PROSITE" id="PS50893">
    <property type="entry name" value="ABC_TRANSPORTER_2"/>
    <property type="match status" value="1"/>
</dbReference>
<proteinExistence type="inferred from homology"/>
<keyword evidence="6 9" id="KW-0067">ATP-binding</keyword>
<evidence type="ECO:0000256" key="5">
    <source>
        <dbReference type="ARBA" id="ARBA00022741"/>
    </source>
</evidence>
<dbReference type="InterPro" id="IPR003439">
    <property type="entry name" value="ABC_transporter-like_ATP-bd"/>
</dbReference>
<evidence type="ECO:0000256" key="6">
    <source>
        <dbReference type="ARBA" id="ARBA00022840"/>
    </source>
</evidence>
<evidence type="ECO:0000313" key="9">
    <source>
        <dbReference type="EMBL" id="SKA18056.1"/>
    </source>
</evidence>
<dbReference type="InterPro" id="IPR027417">
    <property type="entry name" value="P-loop_NTPase"/>
</dbReference>
<evidence type="ECO:0000256" key="4">
    <source>
        <dbReference type="ARBA" id="ARBA00022475"/>
    </source>
</evidence>
<accession>A0A1T4RQG8</accession>
<dbReference type="RefSeq" id="WP_078791235.1">
    <property type="nucleotide sequence ID" value="NZ_FUWR01000023.1"/>
</dbReference>
<evidence type="ECO:0000256" key="3">
    <source>
        <dbReference type="ARBA" id="ARBA00022448"/>
    </source>
</evidence>
<reference evidence="10" key="1">
    <citation type="submission" date="2017-02" db="EMBL/GenBank/DDBJ databases">
        <authorList>
            <person name="Varghese N."/>
            <person name="Submissions S."/>
        </authorList>
    </citation>
    <scope>NUCLEOTIDE SEQUENCE [LARGE SCALE GENOMIC DNA]</scope>
    <source>
        <strain evidence="10">ATCC BAA-34</strain>
    </source>
</reference>
<gene>
    <name evidence="9" type="ORF">SAMN02745119_03006</name>
</gene>
<dbReference type="SUPFAM" id="SSF52540">
    <property type="entry name" value="P-loop containing nucleoside triphosphate hydrolases"/>
    <property type="match status" value="1"/>
</dbReference>
<organism evidence="9 10">
    <name type="scientific">Trichlorobacter thiogenes</name>
    <dbReference type="NCBI Taxonomy" id="115783"/>
    <lineage>
        <taxon>Bacteria</taxon>
        <taxon>Pseudomonadati</taxon>
        <taxon>Thermodesulfobacteriota</taxon>
        <taxon>Desulfuromonadia</taxon>
        <taxon>Geobacterales</taxon>
        <taxon>Geobacteraceae</taxon>
        <taxon>Trichlorobacter</taxon>
    </lineage>
</organism>
<dbReference type="GO" id="GO:0005886">
    <property type="term" value="C:plasma membrane"/>
    <property type="evidence" value="ECO:0007669"/>
    <property type="project" value="UniProtKB-SubCell"/>
</dbReference>
<dbReference type="PROSITE" id="PS00211">
    <property type="entry name" value="ABC_TRANSPORTER_1"/>
    <property type="match status" value="1"/>
</dbReference>
<dbReference type="STRING" id="115783.SAMN02745119_03006"/>
<dbReference type="PANTHER" id="PTHR43297">
    <property type="entry name" value="OLIGOPEPTIDE TRANSPORT ATP-BINDING PROTEIN APPD"/>
    <property type="match status" value="1"/>
</dbReference>
<dbReference type="EMBL" id="FUWR01000023">
    <property type="protein sequence ID" value="SKA18056.1"/>
    <property type="molecule type" value="Genomic_DNA"/>
</dbReference>
<dbReference type="SMART" id="SM00382">
    <property type="entry name" value="AAA"/>
    <property type="match status" value="1"/>
</dbReference>